<dbReference type="EMBL" id="SWAU01000396">
    <property type="protein sequence ID" value="TKA94282.1"/>
    <property type="molecule type" value="Genomic_DNA"/>
</dbReference>
<evidence type="ECO:0000313" key="2">
    <source>
        <dbReference type="Proteomes" id="UP000306340"/>
    </source>
</evidence>
<reference evidence="1 2" key="1">
    <citation type="submission" date="2019-04" db="EMBL/GenBank/DDBJ databases">
        <title>Crypto-aerobic microbial life in anoxic (sulfidic) marine sediments.</title>
        <authorList>
            <person name="Bhattacharya S."/>
            <person name="Roy C."/>
            <person name="Mondal N."/>
            <person name="Sarkar J."/>
            <person name="Mandal S."/>
            <person name="Rameez M.J."/>
            <person name="Ghosh W."/>
        </authorList>
    </citation>
    <scope>NUCLEOTIDE SEQUENCE [LARGE SCALE GENOMIC DNA]</scope>
    <source>
        <strain evidence="1 2">SBBC</strain>
    </source>
</reference>
<dbReference type="InterPro" id="IPR011978">
    <property type="entry name" value="YgfB-like"/>
</dbReference>
<accession>A0A4U0YPE4</accession>
<evidence type="ECO:0000313" key="1">
    <source>
        <dbReference type="EMBL" id="TKA94282.1"/>
    </source>
</evidence>
<comment type="caution">
    <text evidence="1">The sequence shown here is derived from an EMBL/GenBank/DDBJ whole genome shotgun (WGS) entry which is preliminary data.</text>
</comment>
<dbReference type="Pfam" id="PF03695">
    <property type="entry name" value="UPF0149"/>
    <property type="match status" value="1"/>
</dbReference>
<proteinExistence type="predicted"/>
<dbReference type="NCBIfam" id="TIGR02292">
    <property type="entry name" value="ygfB_yecA"/>
    <property type="match status" value="1"/>
</dbReference>
<dbReference type="RefSeq" id="WP_136794564.1">
    <property type="nucleotide sequence ID" value="NZ_SWAU01000396.1"/>
</dbReference>
<dbReference type="InterPro" id="IPR036255">
    <property type="entry name" value="YgfB-like_sf"/>
</dbReference>
<dbReference type="Proteomes" id="UP000306340">
    <property type="component" value="Unassembled WGS sequence"/>
</dbReference>
<protein>
    <submittedName>
        <fullName evidence="1">YecA family protein</fullName>
    </submittedName>
</protein>
<dbReference type="SUPFAM" id="SSF101327">
    <property type="entry name" value="YgfB-like"/>
    <property type="match status" value="1"/>
</dbReference>
<name>A0A4U0YPE4_9RHOB</name>
<sequence>MLDEALFVEFLRKRQPQPPAITMDGLDGYLTALIIGPRFIDPRKWIPLFVGDTALMAPEETAEARALQTLVAAYNAISTGLAETPDAWRPRLAPRDKGAFDPFFWWIGFLAGTDFAPRIWGPVLHGQPETGDIIAPIRDMSEPRTILDQNGVIGVAKAVVAIRTYFMPRRAKSRI</sequence>
<gene>
    <name evidence="1" type="ORF">FAZ78_23190</name>
</gene>
<dbReference type="AlphaFoldDB" id="A0A4U0YPE4"/>
<organism evidence="1 2">
    <name type="scientific">Cereibacter changlensis</name>
    <dbReference type="NCBI Taxonomy" id="402884"/>
    <lineage>
        <taxon>Bacteria</taxon>
        <taxon>Pseudomonadati</taxon>
        <taxon>Pseudomonadota</taxon>
        <taxon>Alphaproteobacteria</taxon>
        <taxon>Rhodobacterales</taxon>
        <taxon>Paracoccaceae</taxon>
        <taxon>Cereibacter</taxon>
    </lineage>
</organism>